<keyword evidence="6 9" id="KW-1133">Transmembrane helix</keyword>
<reference evidence="10" key="1">
    <citation type="submission" date="2018-05" db="EMBL/GenBank/DDBJ databases">
        <authorList>
            <person name="Lanie J.A."/>
            <person name="Ng W.-L."/>
            <person name="Kazmierczak K.M."/>
            <person name="Andrzejewski T.M."/>
            <person name="Davidsen T.M."/>
            <person name="Wayne K.J."/>
            <person name="Tettelin H."/>
            <person name="Glass J.I."/>
            <person name="Rusch D."/>
            <person name="Podicherti R."/>
            <person name="Tsui H.-C.T."/>
            <person name="Winkler M.E."/>
        </authorList>
    </citation>
    <scope>NUCLEOTIDE SEQUENCE</scope>
</reference>
<evidence type="ECO:0000256" key="5">
    <source>
        <dbReference type="ARBA" id="ARBA00022970"/>
    </source>
</evidence>
<proteinExistence type="inferred from homology"/>
<evidence type="ECO:0000256" key="4">
    <source>
        <dbReference type="ARBA" id="ARBA00022692"/>
    </source>
</evidence>
<feature type="transmembrane region" description="Helical" evidence="9">
    <location>
        <begin position="262"/>
        <end position="281"/>
    </location>
</feature>
<feature type="transmembrane region" description="Helical" evidence="9">
    <location>
        <begin position="190"/>
        <end position="214"/>
    </location>
</feature>
<feature type="transmembrane region" description="Helical" evidence="9">
    <location>
        <begin position="140"/>
        <end position="159"/>
    </location>
</feature>
<dbReference type="AlphaFoldDB" id="A0A381SKJ9"/>
<dbReference type="GO" id="GO:0006865">
    <property type="term" value="P:amino acid transport"/>
    <property type="evidence" value="ECO:0007669"/>
    <property type="project" value="UniProtKB-KW"/>
</dbReference>
<dbReference type="GO" id="GO:0022857">
    <property type="term" value="F:transmembrane transporter activity"/>
    <property type="evidence" value="ECO:0007669"/>
    <property type="project" value="InterPro"/>
</dbReference>
<keyword evidence="5" id="KW-0029">Amino-acid transport</keyword>
<evidence type="ECO:0000256" key="6">
    <source>
        <dbReference type="ARBA" id="ARBA00022989"/>
    </source>
</evidence>
<dbReference type="EMBL" id="UINC01002939">
    <property type="protein sequence ID" value="SVA01793.1"/>
    <property type="molecule type" value="Genomic_DNA"/>
</dbReference>
<organism evidence="10">
    <name type="scientific">marine metagenome</name>
    <dbReference type="NCBI Taxonomy" id="408172"/>
    <lineage>
        <taxon>unclassified sequences</taxon>
        <taxon>metagenomes</taxon>
        <taxon>ecological metagenomes</taxon>
    </lineage>
</organism>
<evidence type="ECO:0000256" key="8">
    <source>
        <dbReference type="ARBA" id="ARBA00037998"/>
    </source>
</evidence>
<keyword evidence="4 9" id="KW-0812">Transmembrane</keyword>
<keyword evidence="7 9" id="KW-0472">Membrane</keyword>
<name>A0A381SKJ9_9ZZZZ</name>
<feature type="transmembrane region" description="Helical" evidence="9">
    <location>
        <begin position="96"/>
        <end position="114"/>
    </location>
</feature>
<dbReference type="PANTHER" id="PTHR11795:SF452">
    <property type="entry name" value="ABC TRANSPORTER PERMEASE PROTEIN"/>
    <property type="match status" value="1"/>
</dbReference>
<protein>
    <recommendedName>
        <fullName evidence="11">Branched-chain amino acid ABC transporter permease</fullName>
    </recommendedName>
</protein>
<evidence type="ECO:0000256" key="1">
    <source>
        <dbReference type="ARBA" id="ARBA00004651"/>
    </source>
</evidence>
<comment type="similarity">
    <text evidence="8">Belongs to the binding-protein-dependent transport system permease family. LivHM subfamily.</text>
</comment>
<dbReference type="GO" id="GO:0005886">
    <property type="term" value="C:plasma membrane"/>
    <property type="evidence" value="ECO:0007669"/>
    <property type="project" value="UniProtKB-SubCell"/>
</dbReference>
<gene>
    <name evidence="10" type="ORF">METZ01_LOCUS54647</name>
</gene>
<dbReference type="CDD" id="cd06582">
    <property type="entry name" value="TM_PBP1_LivH_like"/>
    <property type="match status" value="1"/>
</dbReference>
<evidence type="ECO:0000256" key="2">
    <source>
        <dbReference type="ARBA" id="ARBA00022448"/>
    </source>
</evidence>
<dbReference type="InterPro" id="IPR052157">
    <property type="entry name" value="BCAA_transport_permease"/>
</dbReference>
<feature type="transmembrane region" description="Helical" evidence="9">
    <location>
        <begin position="226"/>
        <end position="250"/>
    </location>
</feature>
<dbReference type="PANTHER" id="PTHR11795">
    <property type="entry name" value="BRANCHED-CHAIN AMINO ACID TRANSPORT SYSTEM PERMEASE PROTEIN LIVH"/>
    <property type="match status" value="1"/>
</dbReference>
<sequence length="291" mass="30554">MVELVQHLLNGFLIGGIYALMGIGLTLIFGVMNVVNFAHGQFYMLGAFVVYTVFTLAGVPYLLALVVAAMAVGLLGVITERLLLRPIRDQPPDVPMLATIGLSIFLANMALIIWDPTPKDTGLPFPLVGVKVGPLTLTPMRLFVLVAAFVIIAGSHLFLQRSRMGKAIRATFQDREAAALMGVDVDVVNMVTFGWGAAMAALAGGLLAPIFQVFPTMGAIVTAKSFAVVIVGGLGSFPGAILAGLLLGIAESLGAGYVSSGYRDAIAFILIIVVLVVRPTGLLGHETHKLA</sequence>
<evidence type="ECO:0000256" key="7">
    <source>
        <dbReference type="ARBA" id="ARBA00023136"/>
    </source>
</evidence>
<dbReference type="Pfam" id="PF02653">
    <property type="entry name" value="BPD_transp_2"/>
    <property type="match status" value="1"/>
</dbReference>
<feature type="transmembrane region" description="Helical" evidence="9">
    <location>
        <begin position="12"/>
        <end position="35"/>
    </location>
</feature>
<evidence type="ECO:0000256" key="9">
    <source>
        <dbReference type="SAM" id="Phobius"/>
    </source>
</evidence>
<accession>A0A381SKJ9</accession>
<keyword evidence="3" id="KW-1003">Cell membrane</keyword>
<feature type="transmembrane region" description="Helical" evidence="9">
    <location>
        <begin position="42"/>
        <end position="59"/>
    </location>
</feature>
<keyword evidence="2" id="KW-0813">Transport</keyword>
<evidence type="ECO:0008006" key="11">
    <source>
        <dbReference type="Google" id="ProtNLM"/>
    </source>
</evidence>
<evidence type="ECO:0000256" key="3">
    <source>
        <dbReference type="ARBA" id="ARBA00022475"/>
    </source>
</evidence>
<comment type="subcellular location">
    <subcellularLocation>
        <location evidence="1">Cell membrane</location>
        <topology evidence="1">Multi-pass membrane protein</topology>
    </subcellularLocation>
</comment>
<dbReference type="InterPro" id="IPR001851">
    <property type="entry name" value="ABC_transp_permease"/>
</dbReference>
<evidence type="ECO:0000313" key="10">
    <source>
        <dbReference type="EMBL" id="SVA01793.1"/>
    </source>
</evidence>